<feature type="compositionally biased region" description="Polar residues" evidence="9">
    <location>
        <begin position="37"/>
        <end position="49"/>
    </location>
</feature>
<keyword evidence="3" id="KW-0479">Metal-binding</keyword>
<evidence type="ECO:0000313" key="13">
    <source>
        <dbReference type="Proteomes" id="UP001501822"/>
    </source>
</evidence>
<dbReference type="CDD" id="cd04275">
    <property type="entry name" value="ZnMc_pappalysin_like"/>
    <property type="match status" value="1"/>
</dbReference>
<evidence type="ECO:0000256" key="5">
    <source>
        <dbReference type="ARBA" id="ARBA00022801"/>
    </source>
</evidence>
<dbReference type="Gene3D" id="3.40.390.10">
    <property type="entry name" value="Collagenase (Catalytic Domain)"/>
    <property type="match status" value="1"/>
</dbReference>
<dbReference type="SUPFAM" id="SSF55486">
    <property type="entry name" value="Metalloproteases ('zincins'), catalytic domain"/>
    <property type="match status" value="1"/>
</dbReference>
<feature type="signal peptide" evidence="10">
    <location>
        <begin position="1"/>
        <end position="25"/>
    </location>
</feature>
<evidence type="ECO:0000256" key="7">
    <source>
        <dbReference type="ARBA" id="ARBA00023049"/>
    </source>
</evidence>
<feature type="chain" id="PRO_5046650679" evidence="10">
    <location>
        <begin position="26"/>
        <end position="305"/>
    </location>
</feature>
<organism evidence="12 13">
    <name type="scientific">Actinoallomurus spadix</name>
    <dbReference type="NCBI Taxonomy" id="79912"/>
    <lineage>
        <taxon>Bacteria</taxon>
        <taxon>Bacillati</taxon>
        <taxon>Actinomycetota</taxon>
        <taxon>Actinomycetes</taxon>
        <taxon>Streptosporangiales</taxon>
        <taxon>Thermomonosporaceae</taxon>
        <taxon>Actinoallomurus</taxon>
    </lineage>
</organism>
<evidence type="ECO:0000259" key="11">
    <source>
        <dbReference type="Pfam" id="PF05572"/>
    </source>
</evidence>
<dbReference type="PANTHER" id="PTHR47466">
    <property type="match status" value="1"/>
</dbReference>
<feature type="domain" description="Peptidase M43 pregnancy-associated plasma-A" evidence="11">
    <location>
        <begin position="210"/>
        <end position="298"/>
    </location>
</feature>
<proteinExistence type="inferred from homology"/>
<dbReference type="InterPro" id="IPR024079">
    <property type="entry name" value="MetalloPept_cat_dom_sf"/>
</dbReference>
<dbReference type="GO" id="GO:0008237">
    <property type="term" value="F:metallopeptidase activity"/>
    <property type="evidence" value="ECO:0007669"/>
    <property type="project" value="UniProtKB-KW"/>
</dbReference>
<dbReference type="Pfam" id="PF05572">
    <property type="entry name" value="Peptidase_M43"/>
    <property type="match status" value="1"/>
</dbReference>
<protein>
    <submittedName>
        <fullName evidence="12">Zinc metalloprotease</fullName>
    </submittedName>
</protein>
<evidence type="ECO:0000256" key="6">
    <source>
        <dbReference type="ARBA" id="ARBA00022833"/>
    </source>
</evidence>
<evidence type="ECO:0000256" key="2">
    <source>
        <dbReference type="ARBA" id="ARBA00022670"/>
    </source>
</evidence>
<reference evidence="13" key="1">
    <citation type="journal article" date="2019" name="Int. J. Syst. Evol. Microbiol.">
        <title>The Global Catalogue of Microorganisms (GCM) 10K type strain sequencing project: providing services to taxonomists for standard genome sequencing and annotation.</title>
        <authorList>
            <consortium name="The Broad Institute Genomics Platform"/>
            <consortium name="The Broad Institute Genome Sequencing Center for Infectious Disease"/>
            <person name="Wu L."/>
            <person name="Ma J."/>
        </authorList>
    </citation>
    <scope>NUCLEOTIDE SEQUENCE [LARGE SCALE GENOMIC DNA]</scope>
    <source>
        <strain evidence="13">JCM 3146</strain>
    </source>
</reference>
<comment type="caution">
    <text evidence="12">The sequence shown here is derived from an EMBL/GenBank/DDBJ whole genome shotgun (WGS) entry which is preliminary data.</text>
</comment>
<keyword evidence="6" id="KW-0862">Zinc</keyword>
<keyword evidence="2" id="KW-0645">Protease</keyword>
<comment type="similarity">
    <text evidence="1">Belongs to the peptidase M43B family.</text>
</comment>
<feature type="region of interest" description="Disordered" evidence="9">
    <location>
        <begin position="27"/>
        <end position="58"/>
    </location>
</feature>
<keyword evidence="13" id="KW-1185">Reference proteome</keyword>
<keyword evidence="8" id="KW-1015">Disulfide bond</keyword>
<dbReference type="RefSeq" id="WP_252805372.1">
    <property type="nucleotide sequence ID" value="NZ_BAAABM010000016.1"/>
</dbReference>
<evidence type="ECO:0000256" key="8">
    <source>
        <dbReference type="ARBA" id="ARBA00023157"/>
    </source>
</evidence>
<keyword evidence="4 10" id="KW-0732">Signal</keyword>
<name>A0ABP3G4I1_9ACTN</name>
<evidence type="ECO:0000256" key="10">
    <source>
        <dbReference type="SAM" id="SignalP"/>
    </source>
</evidence>
<gene>
    <name evidence="12" type="ORF">GCM10010151_21960</name>
</gene>
<dbReference type="Proteomes" id="UP001501822">
    <property type="component" value="Unassembled WGS sequence"/>
</dbReference>
<evidence type="ECO:0000256" key="1">
    <source>
        <dbReference type="ARBA" id="ARBA00008721"/>
    </source>
</evidence>
<dbReference type="PANTHER" id="PTHR47466:SF1">
    <property type="entry name" value="METALLOPROTEASE MEP1 (AFU_ORTHOLOGUE AFUA_1G07730)-RELATED"/>
    <property type="match status" value="1"/>
</dbReference>
<dbReference type="InterPro" id="IPR008754">
    <property type="entry name" value="Peptidase_M43"/>
</dbReference>
<keyword evidence="5" id="KW-0378">Hydrolase</keyword>
<keyword evidence="7 12" id="KW-0482">Metalloprotease</keyword>
<sequence length="305" mass="33039">MRSAAALTGFATVTLALLPITGATAKTTEASRPAAVSSCTTPPAGTRATSPDVHPRDDNDVSAAQAAAVDRELKAILARRPSIQAVTPHKVPVYFHVIRTGKGKKGDISRARVDQQIAVMNRAYGTAKTGFSFVLAGRDWTTDAKWFNAPDTYEKTLKKKLRKGGAGALNIYTAALSDGLLGWATFPWEYKNKPSMDGVVIHYATVPGGSLTHYDLGQSATHETGHWLGLYHTFENGCSKPGDYVDDTPYESEPAFKCPTGKDSCKASGKDPIHNFMDYSYDSCMTRFTAGQGTRMQQTWTAYRT</sequence>
<dbReference type="EMBL" id="BAAABM010000016">
    <property type="protein sequence ID" value="GAA0331712.1"/>
    <property type="molecule type" value="Genomic_DNA"/>
</dbReference>
<evidence type="ECO:0000313" key="12">
    <source>
        <dbReference type="EMBL" id="GAA0331712.1"/>
    </source>
</evidence>
<evidence type="ECO:0000256" key="3">
    <source>
        <dbReference type="ARBA" id="ARBA00022723"/>
    </source>
</evidence>
<accession>A0ABP3G4I1</accession>
<evidence type="ECO:0000256" key="9">
    <source>
        <dbReference type="SAM" id="MobiDB-lite"/>
    </source>
</evidence>
<evidence type="ECO:0000256" key="4">
    <source>
        <dbReference type="ARBA" id="ARBA00022729"/>
    </source>
</evidence>